<reference evidence="3" key="1">
    <citation type="journal article" date="2019" name="Int. J. Syst. Evol. Microbiol.">
        <title>The Global Catalogue of Microorganisms (GCM) 10K type strain sequencing project: providing services to taxonomists for standard genome sequencing and annotation.</title>
        <authorList>
            <consortium name="The Broad Institute Genomics Platform"/>
            <consortium name="The Broad Institute Genome Sequencing Center for Infectious Disease"/>
            <person name="Wu L."/>
            <person name="Ma J."/>
        </authorList>
    </citation>
    <scope>NUCLEOTIDE SEQUENCE [LARGE SCALE GENOMIC DNA]</scope>
    <source>
        <strain evidence="3">CGMCC 4.7330</strain>
    </source>
</reference>
<evidence type="ECO:0000256" key="1">
    <source>
        <dbReference type="SAM" id="MobiDB-lite"/>
    </source>
</evidence>
<dbReference type="EMBL" id="JBHSAX010000003">
    <property type="protein sequence ID" value="MFC3961059.1"/>
    <property type="molecule type" value="Genomic_DNA"/>
</dbReference>
<gene>
    <name evidence="2" type="ORF">ACFO0B_03550</name>
</gene>
<dbReference type="InterPro" id="IPR004401">
    <property type="entry name" value="YbaB/EbfC"/>
</dbReference>
<name>A0ABV8DMT6_9NOCA</name>
<accession>A0ABV8DMT6</accession>
<organism evidence="2 3">
    <name type="scientific">Nocardia jiangsuensis</name>
    <dbReference type="NCBI Taxonomy" id="1691563"/>
    <lineage>
        <taxon>Bacteria</taxon>
        <taxon>Bacillati</taxon>
        <taxon>Actinomycetota</taxon>
        <taxon>Actinomycetes</taxon>
        <taxon>Mycobacteriales</taxon>
        <taxon>Nocardiaceae</taxon>
        <taxon>Nocardia</taxon>
    </lineage>
</organism>
<sequence>MSGQPVNETLRADMAALVEGLGEQFRGIAELQRSRALLTETVRVCDQRIEVTVNADGVLVATKFGDDVLDLSLEEIAENITAAVQTAAARVAERSRELMQPLLERKNALPKLSDIVEGAPDLGSLMPTAPPPPLTPPDPARWPDDDSDPRTPRSVVADNDD</sequence>
<keyword evidence="3" id="KW-1185">Reference proteome</keyword>
<feature type="compositionally biased region" description="Pro residues" evidence="1">
    <location>
        <begin position="128"/>
        <end position="140"/>
    </location>
</feature>
<dbReference type="SUPFAM" id="SSF82607">
    <property type="entry name" value="YbaB-like"/>
    <property type="match status" value="1"/>
</dbReference>
<comment type="caution">
    <text evidence="2">The sequence shown here is derived from an EMBL/GenBank/DDBJ whole genome shotgun (WGS) entry which is preliminary data.</text>
</comment>
<dbReference type="Pfam" id="PF02575">
    <property type="entry name" value="YbaB_DNA_bd"/>
    <property type="match status" value="1"/>
</dbReference>
<feature type="compositionally biased region" description="Basic and acidic residues" evidence="1">
    <location>
        <begin position="141"/>
        <end position="151"/>
    </location>
</feature>
<evidence type="ECO:0000313" key="2">
    <source>
        <dbReference type="EMBL" id="MFC3961059.1"/>
    </source>
</evidence>
<evidence type="ECO:0000313" key="3">
    <source>
        <dbReference type="Proteomes" id="UP001595696"/>
    </source>
</evidence>
<feature type="region of interest" description="Disordered" evidence="1">
    <location>
        <begin position="117"/>
        <end position="161"/>
    </location>
</feature>
<dbReference type="RefSeq" id="WP_378610817.1">
    <property type="nucleotide sequence ID" value="NZ_JBHSAX010000003.1"/>
</dbReference>
<dbReference type="InterPro" id="IPR036894">
    <property type="entry name" value="YbaB-like_sf"/>
</dbReference>
<dbReference type="Proteomes" id="UP001595696">
    <property type="component" value="Unassembled WGS sequence"/>
</dbReference>
<proteinExistence type="predicted"/>
<dbReference type="Gene3D" id="3.30.1310.10">
    <property type="entry name" value="Nucleoid-associated protein YbaB-like domain"/>
    <property type="match status" value="1"/>
</dbReference>
<protein>
    <submittedName>
        <fullName evidence="2">YbaB/EbfC family nucleoid-associated protein</fullName>
    </submittedName>
</protein>